<name>A0ABT3X8F5_9BACL</name>
<evidence type="ECO:0000256" key="5">
    <source>
        <dbReference type="SAM" id="SignalP"/>
    </source>
</evidence>
<feature type="domain" description="N-acetylmuramoyl-L-alanine amidase" evidence="6">
    <location>
        <begin position="263"/>
        <end position="401"/>
    </location>
</feature>
<evidence type="ECO:0000256" key="2">
    <source>
        <dbReference type="ARBA" id="ARBA00011901"/>
    </source>
</evidence>
<dbReference type="EMBL" id="JAPMLT010000013">
    <property type="protein sequence ID" value="MCX7571885.1"/>
    <property type="molecule type" value="Genomic_DNA"/>
</dbReference>
<dbReference type="InterPro" id="IPR023346">
    <property type="entry name" value="Lysozyme-like_dom_sf"/>
</dbReference>
<dbReference type="Gene3D" id="1.10.530.10">
    <property type="match status" value="1"/>
</dbReference>
<dbReference type="InterPro" id="IPR051206">
    <property type="entry name" value="NAMLAA_amidase_2"/>
</dbReference>
<dbReference type="CDD" id="cd06583">
    <property type="entry name" value="PGRP"/>
    <property type="match status" value="1"/>
</dbReference>
<proteinExistence type="predicted"/>
<evidence type="ECO:0000313" key="8">
    <source>
        <dbReference type="Proteomes" id="UP001208017"/>
    </source>
</evidence>
<evidence type="ECO:0000259" key="6">
    <source>
        <dbReference type="SMART" id="SM00644"/>
    </source>
</evidence>
<dbReference type="SUPFAM" id="SSF53955">
    <property type="entry name" value="Lysozyme-like"/>
    <property type="match status" value="1"/>
</dbReference>
<dbReference type="SMART" id="SM00644">
    <property type="entry name" value="Ami_2"/>
    <property type="match status" value="1"/>
</dbReference>
<dbReference type="PANTHER" id="PTHR30417">
    <property type="entry name" value="N-ACETYLMURAMOYL-L-ALANINE AMIDASE AMID"/>
    <property type="match status" value="1"/>
</dbReference>
<comment type="catalytic activity">
    <reaction evidence="1">
        <text>Hydrolyzes the link between N-acetylmuramoyl residues and L-amino acid residues in certain cell-wall glycopeptides.</text>
        <dbReference type="EC" id="3.5.1.28"/>
    </reaction>
</comment>
<dbReference type="EC" id="3.5.1.28" evidence="2"/>
<dbReference type="InterPro" id="IPR006311">
    <property type="entry name" value="TAT_signal"/>
</dbReference>
<organism evidence="7 8">
    <name type="scientific">Tumebacillus lacus</name>
    <dbReference type="NCBI Taxonomy" id="2995335"/>
    <lineage>
        <taxon>Bacteria</taxon>
        <taxon>Bacillati</taxon>
        <taxon>Bacillota</taxon>
        <taxon>Bacilli</taxon>
        <taxon>Bacillales</taxon>
        <taxon>Alicyclobacillaceae</taxon>
        <taxon>Tumebacillus</taxon>
    </lineage>
</organism>
<dbReference type="PROSITE" id="PS51318">
    <property type="entry name" value="TAT"/>
    <property type="match status" value="1"/>
</dbReference>
<dbReference type="Pfam" id="PF01510">
    <property type="entry name" value="Amidase_2"/>
    <property type="match status" value="1"/>
</dbReference>
<dbReference type="RefSeq" id="WP_267153130.1">
    <property type="nucleotide sequence ID" value="NZ_JAPMLT010000013.1"/>
</dbReference>
<evidence type="ECO:0000256" key="1">
    <source>
        <dbReference type="ARBA" id="ARBA00001561"/>
    </source>
</evidence>
<keyword evidence="3 7" id="KW-0378">Hydrolase</keyword>
<feature type="signal peptide" evidence="5">
    <location>
        <begin position="1"/>
        <end position="32"/>
    </location>
</feature>
<accession>A0ABT3X8F5</accession>
<protein>
    <recommendedName>
        <fullName evidence="2">N-acetylmuramoyl-L-alanine amidase</fullName>
        <ecNumber evidence="2">3.5.1.28</ecNumber>
    </recommendedName>
</protein>
<dbReference type="PANTHER" id="PTHR30417:SF1">
    <property type="entry name" value="N-ACETYLMURAMOYL-L-ALANINE AMIDASE AMID"/>
    <property type="match status" value="1"/>
</dbReference>
<evidence type="ECO:0000256" key="4">
    <source>
        <dbReference type="ARBA" id="ARBA00023316"/>
    </source>
</evidence>
<evidence type="ECO:0000256" key="3">
    <source>
        <dbReference type="ARBA" id="ARBA00022801"/>
    </source>
</evidence>
<dbReference type="GO" id="GO:0008745">
    <property type="term" value="F:N-acetylmuramoyl-L-alanine amidase activity"/>
    <property type="evidence" value="ECO:0007669"/>
    <property type="project" value="UniProtKB-EC"/>
</dbReference>
<reference evidence="7 8" key="1">
    <citation type="submission" date="2022-11" db="EMBL/GenBank/DDBJ databases">
        <title>Study of microbial diversity in lake waters.</title>
        <authorList>
            <person name="Zhang J."/>
        </authorList>
    </citation>
    <scope>NUCLEOTIDE SEQUENCE [LARGE SCALE GENOMIC DNA]</scope>
    <source>
        <strain evidence="7 8">DT12</strain>
    </source>
</reference>
<dbReference type="SUPFAM" id="SSF55846">
    <property type="entry name" value="N-acetylmuramoyl-L-alanine amidase-like"/>
    <property type="match status" value="1"/>
</dbReference>
<sequence length="634" mass="69338">MSMRRRTRLSFLAVLMAGALALPTGFTPAVYAEETAVSQPHQPNKLQTAFESAAQEFGVPLPILMSVAYNESRWEHHDGEPSTSGGYGVMHLTRYAGESAAKGEDESFASQEFDPALHTLDTAAALLGIDPDFLLLDPAQNIRGGAALLAQYARETIGTLPTDAADWYGAVAKYSGTDTAEIATEFADAVYATIQQGMERTTNSGQHAVLTPAAVTPNTATAYPLHLRNAALSDADCPNGLACRYIPAAYKQYSGSATDYGNYDLANRPEDGNDIRYIVIHDVEGSYESAIKTFLSKSYVSAHYTVNSVNGQVTQMVRPKDVAWHAGNWFVNAHSIGIEHSGFAVEGATWYSEQMYRSSAKLVRYLADRYDVPLDRLHIIGHDDIPGLTPYNQTRMHWDPGAFFDWAHYFSLLGASFNPSDATADSNVVTIDPNFHTNLPYLKYNKRELEPQPASFVYLHTAPSFDAPLISDPALHPDGSPGTHQIYDWGNKAVTGQRFVKADQQGDWTAIYYGGQKAWLHDPNGKNTSPGSGLLVKPKAGLTSIPVYGSAFPEAAAYTAAGIPARLNTALQYRIPAEQAYVATEAVTSDYFYAKLFNAPSTYRVVAGADEYYQIHFNHRFAFVKKTDVEVVSQ</sequence>
<keyword evidence="8" id="KW-1185">Reference proteome</keyword>
<gene>
    <name evidence="7" type="ORF">OS242_18220</name>
</gene>
<dbReference type="InterPro" id="IPR002502">
    <property type="entry name" value="Amidase_domain"/>
</dbReference>
<evidence type="ECO:0000313" key="7">
    <source>
        <dbReference type="EMBL" id="MCX7571885.1"/>
    </source>
</evidence>
<dbReference type="Proteomes" id="UP001208017">
    <property type="component" value="Unassembled WGS sequence"/>
</dbReference>
<keyword evidence="4" id="KW-0961">Cell wall biogenesis/degradation</keyword>
<dbReference type="InterPro" id="IPR036505">
    <property type="entry name" value="Amidase/PGRP_sf"/>
</dbReference>
<feature type="chain" id="PRO_5045092663" description="N-acetylmuramoyl-L-alanine amidase" evidence="5">
    <location>
        <begin position="33"/>
        <end position="634"/>
    </location>
</feature>
<comment type="caution">
    <text evidence="7">The sequence shown here is derived from an EMBL/GenBank/DDBJ whole genome shotgun (WGS) entry which is preliminary data.</text>
</comment>
<dbReference type="Gene3D" id="3.40.80.10">
    <property type="entry name" value="Peptidoglycan recognition protein-like"/>
    <property type="match status" value="1"/>
</dbReference>
<keyword evidence="5" id="KW-0732">Signal</keyword>